<protein>
    <recommendedName>
        <fullName evidence="3">DUF4817 domain-containing protein</fullName>
    </recommendedName>
</protein>
<evidence type="ECO:0000313" key="2">
    <source>
        <dbReference type="Proteomes" id="UP000299102"/>
    </source>
</evidence>
<proteinExistence type="predicted"/>
<evidence type="ECO:0008006" key="3">
    <source>
        <dbReference type="Google" id="ProtNLM"/>
    </source>
</evidence>
<dbReference type="PANTHER" id="PTHR47326:SF1">
    <property type="entry name" value="HTH PSQ-TYPE DOMAIN-CONTAINING PROTEIN"/>
    <property type="match status" value="1"/>
</dbReference>
<sequence length="192" mass="22760">MEDGQYSSQHVADIHFVYGLCDGNAVLAVREYAQRFPNRPTLNARTFVRIHLRLSENGIRRPANESTRFVLPRDEEAILRLITEDPGLSVRWIANRLNLSRWSVWRVLKREGLHPFHFRRTQDLIEPDHARRSVFCSWINRRVRQNPSFLKRIMWTDEATFTRSGYVNHRKHLCCTKIHMLCDQAHFSINLP</sequence>
<dbReference type="OrthoDB" id="7364592at2759"/>
<reference evidence="1 2" key="1">
    <citation type="journal article" date="2019" name="Commun. Biol.">
        <title>The bagworm genome reveals a unique fibroin gene that provides high tensile strength.</title>
        <authorList>
            <person name="Kono N."/>
            <person name="Nakamura H."/>
            <person name="Ohtoshi R."/>
            <person name="Tomita M."/>
            <person name="Numata K."/>
            <person name="Arakawa K."/>
        </authorList>
    </citation>
    <scope>NUCLEOTIDE SEQUENCE [LARGE SCALE GENOMIC DNA]</scope>
</reference>
<evidence type="ECO:0000313" key="1">
    <source>
        <dbReference type="EMBL" id="GBP45079.1"/>
    </source>
</evidence>
<dbReference type="AlphaFoldDB" id="A0A4C1W3K0"/>
<gene>
    <name evidence="1" type="ORF">EVAR_33184_1</name>
</gene>
<comment type="caution">
    <text evidence="1">The sequence shown here is derived from an EMBL/GenBank/DDBJ whole genome shotgun (WGS) entry which is preliminary data.</text>
</comment>
<dbReference type="EMBL" id="BGZK01000464">
    <property type="protein sequence ID" value="GBP45079.1"/>
    <property type="molecule type" value="Genomic_DNA"/>
</dbReference>
<keyword evidence="2" id="KW-1185">Reference proteome</keyword>
<accession>A0A4C1W3K0</accession>
<name>A0A4C1W3K0_EUMVA</name>
<dbReference type="Proteomes" id="UP000299102">
    <property type="component" value="Unassembled WGS sequence"/>
</dbReference>
<dbReference type="Pfam" id="PF13412">
    <property type="entry name" value="HTH_24"/>
    <property type="match status" value="1"/>
</dbReference>
<dbReference type="PANTHER" id="PTHR47326">
    <property type="entry name" value="TRANSPOSABLE ELEMENT TC3 TRANSPOSASE-LIKE PROTEIN"/>
    <property type="match status" value="1"/>
</dbReference>
<organism evidence="1 2">
    <name type="scientific">Eumeta variegata</name>
    <name type="common">Bagworm moth</name>
    <name type="synonym">Eumeta japonica</name>
    <dbReference type="NCBI Taxonomy" id="151549"/>
    <lineage>
        <taxon>Eukaryota</taxon>
        <taxon>Metazoa</taxon>
        <taxon>Ecdysozoa</taxon>
        <taxon>Arthropoda</taxon>
        <taxon>Hexapoda</taxon>
        <taxon>Insecta</taxon>
        <taxon>Pterygota</taxon>
        <taxon>Neoptera</taxon>
        <taxon>Endopterygota</taxon>
        <taxon>Lepidoptera</taxon>
        <taxon>Glossata</taxon>
        <taxon>Ditrysia</taxon>
        <taxon>Tineoidea</taxon>
        <taxon>Psychidae</taxon>
        <taxon>Oiketicinae</taxon>
        <taxon>Eumeta</taxon>
    </lineage>
</organism>